<evidence type="ECO:0000313" key="3">
    <source>
        <dbReference type="EMBL" id="ODO03436.1"/>
    </source>
</evidence>
<evidence type="ECO:0000256" key="1">
    <source>
        <dbReference type="SAM" id="MobiDB-lite"/>
    </source>
</evidence>
<dbReference type="PROSITE" id="PS00463">
    <property type="entry name" value="ZN2_CY6_FUNGAL_1"/>
    <property type="match status" value="1"/>
</dbReference>
<dbReference type="GO" id="GO:0000981">
    <property type="term" value="F:DNA-binding transcription factor activity, RNA polymerase II-specific"/>
    <property type="evidence" value="ECO:0007669"/>
    <property type="project" value="InterPro"/>
</dbReference>
<feature type="region of interest" description="Disordered" evidence="1">
    <location>
        <begin position="1"/>
        <end position="177"/>
    </location>
</feature>
<dbReference type="SMART" id="SM00066">
    <property type="entry name" value="GAL4"/>
    <property type="match status" value="1"/>
</dbReference>
<dbReference type="GO" id="GO:0008270">
    <property type="term" value="F:zinc ion binding"/>
    <property type="evidence" value="ECO:0007669"/>
    <property type="project" value="InterPro"/>
</dbReference>
<dbReference type="SUPFAM" id="SSF57701">
    <property type="entry name" value="Zn2/Cys6 DNA-binding domain"/>
    <property type="match status" value="1"/>
</dbReference>
<feature type="region of interest" description="Disordered" evidence="1">
    <location>
        <begin position="219"/>
        <end position="261"/>
    </location>
</feature>
<proteinExistence type="predicted"/>
<dbReference type="InterPro" id="IPR036864">
    <property type="entry name" value="Zn2-C6_fun-type_DNA-bd_sf"/>
</dbReference>
<protein>
    <recommendedName>
        <fullName evidence="2">Zn(2)-C6 fungal-type domain-containing protein</fullName>
    </recommendedName>
</protein>
<dbReference type="InterPro" id="IPR001138">
    <property type="entry name" value="Zn2Cys6_DnaBD"/>
</dbReference>
<feature type="domain" description="Zn(2)-C6 fungal-type" evidence="2">
    <location>
        <begin position="180"/>
        <end position="210"/>
    </location>
</feature>
<evidence type="ECO:0000313" key="4">
    <source>
        <dbReference type="Proteomes" id="UP000094819"/>
    </source>
</evidence>
<comment type="caution">
    <text evidence="3">The sequence shown here is derived from an EMBL/GenBank/DDBJ whole genome shotgun (WGS) entry which is preliminary data.</text>
</comment>
<organism evidence="3 4">
    <name type="scientific">Cryptococcus wingfieldii CBS 7118</name>
    <dbReference type="NCBI Taxonomy" id="1295528"/>
    <lineage>
        <taxon>Eukaryota</taxon>
        <taxon>Fungi</taxon>
        <taxon>Dikarya</taxon>
        <taxon>Basidiomycota</taxon>
        <taxon>Agaricomycotina</taxon>
        <taxon>Tremellomycetes</taxon>
        <taxon>Tremellales</taxon>
        <taxon>Cryptococcaceae</taxon>
        <taxon>Cryptococcus</taxon>
    </lineage>
</organism>
<dbReference type="EMBL" id="AWGH01000005">
    <property type="protein sequence ID" value="ODO03436.1"/>
    <property type="molecule type" value="Genomic_DNA"/>
</dbReference>
<feature type="compositionally biased region" description="Polar residues" evidence="1">
    <location>
        <begin position="36"/>
        <end position="45"/>
    </location>
</feature>
<gene>
    <name evidence="3" type="ORF">L198_02283</name>
</gene>
<dbReference type="Proteomes" id="UP000094819">
    <property type="component" value="Unassembled WGS sequence"/>
</dbReference>
<feature type="compositionally biased region" description="Basic residues" evidence="1">
    <location>
        <begin position="155"/>
        <end position="167"/>
    </location>
</feature>
<evidence type="ECO:0000259" key="2">
    <source>
        <dbReference type="PROSITE" id="PS50048"/>
    </source>
</evidence>
<dbReference type="AlphaFoldDB" id="A0A1E3JRY7"/>
<accession>A0A1E3JRY7</accession>
<dbReference type="OrthoDB" id="2571241at2759"/>
<sequence length="261" mass="28101">MSYVPQDLDLSESRYTPVDLSLPQPSLSPPPAAPSTSFTTNPQTHTDAKPGRRRVSPFSPWYTSSEGSCEPPSEHLSHCTGAKPVFNWQGGKLVALPLSPSPPPPSLSGFGSLAPKSRGEYQDTFASNSRFTRSQVNKKRSSAHIGKTTSSPTKPKSKPKSNPKLRPKASGGGWRNVGMACDKCKSRKSRCLGGKPVCERCQKSGLVCEWTVNPRSRNSRSALNSQAEAAAAAHTSQQESTGVGYKSDKSEMEVDDDDMYG</sequence>
<dbReference type="RefSeq" id="XP_019033487.1">
    <property type="nucleotide sequence ID" value="XM_019174435.1"/>
</dbReference>
<dbReference type="GeneID" id="30191496"/>
<reference evidence="3 4" key="1">
    <citation type="submission" date="2016-06" db="EMBL/GenBank/DDBJ databases">
        <title>Evolution of pathogenesis and genome organization in the Tremellales.</title>
        <authorList>
            <person name="Cuomo C."/>
            <person name="Litvintseva A."/>
            <person name="Heitman J."/>
            <person name="Chen Y."/>
            <person name="Sun S."/>
            <person name="Springer D."/>
            <person name="Dromer F."/>
            <person name="Young S."/>
            <person name="Zeng Q."/>
            <person name="Chapman S."/>
            <person name="Gujja S."/>
            <person name="Saif S."/>
            <person name="Birren B."/>
        </authorList>
    </citation>
    <scope>NUCLEOTIDE SEQUENCE [LARGE SCALE GENOMIC DNA]</scope>
    <source>
        <strain evidence="3 4">CBS 7118</strain>
    </source>
</reference>
<dbReference type="PROSITE" id="PS50048">
    <property type="entry name" value="ZN2_CY6_FUNGAL_2"/>
    <property type="match status" value="1"/>
</dbReference>
<dbReference type="Gene3D" id="4.10.240.10">
    <property type="entry name" value="Zn(2)-C6 fungal-type DNA-binding domain"/>
    <property type="match status" value="1"/>
</dbReference>
<feature type="compositionally biased region" description="Polar residues" evidence="1">
    <location>
        <begin position="124"/>
        <end position="135"/>
    </location>
</feature>
<name>A0A1E3JRY7_9TREE</name>
<dbReference type="Pfam" id="PF00172">
    <property type="entry name" value="Zn_clus"/>
    <property type="match status" value="1"/>
</dbReference>
<dbReference type="CDD" id="cd00067">
    <property type="entry name" value="GAL4"/>
    <property type="match status" value="1"/>
</dbReference>
<feature type="compositionally biased region" description="Low complexity" evidence="1">
    <location>
        <begin position="225"/>
        <end position="241"/>
    </location>
</feature>
<keyword evidence="4" id="KW-1185">Reference proteome</keyword>